<organism evidence="5 6">
    <name type="scientific">Chironomus riparius</name>
    <dbReference type="NCBI Taxonomy" id="315576"/>
    <lineage>
        <taxon>Eukaryota</taxon>
        <taxon>Metazoa</taxon>
        <taxon>Ecdysozoa</taxon>
        <taxon>Arthropoda</taxon>
        <taxon>Hexapoda</taxon>
        <taxon>Insecta</taxon>
        <taxon>Pterygota</taxon>
        <taxon>Neoptera</taxon>
        <taxon>Endopterygota</taxon>
        <taxon>Diptera</taxon>
        <taxon>Nematocera</taxon>
        <taxon>Chironomoidea</taxon>
        <taxon>Chironomidae</taxon>
        <taxon>Chironominae</taxon>
        <taxon>Chironomus</taxon>
    </lineage>
</organism>
<dbReference type="GO" id="GO:0016973">
    <property type="term" value="P:poly(A)+ mRNA export from nucleus"/>
    <property type="evidence" value="ECO:0007669"/>
    <property type="project" value="TreeGrafter"/>
</dbReference>
<gene>
    <name evidence="5" type="ORF">CHIRRI_LOCUS8664</name>
</gene>
<dbReference type="PROSITE" id="PS50800">
    <property type="entry name" value="SAP"/>
    <property type="match status" value="1"/>
</dbReference>
<accession>A0A9N9WUG5</accession>
<dbReference type="EMBL" id="OU895878">
    <property type="protein sequence ID" value="CAG9805796.1"/>
    <property type="molecule type" value="Genomic_DNA"/>
</dbReference>
<feature type="compositionally biased region" description="Acidic residues" evidence="3">
    <location>
        <begin position="51"/>
        <end position="60"/>
    </location>
</feature>
<proteinExistence type="inferred from homology"/>
<name>A0A9N9WUG5_9DIPT</name>
<dbReference type="Gene3D" id="1.10.720.30">
    <property type="entry name" value="SAP domain"/>
    <property type="match status" value="1"/>
</dbReference>
<keyword evidence="6" id="KW-1185">Reference proteome</keyword>
<reference evidence="5" key="2">
    <citation type="submission" date="2022-10" db="EMBL/GenBank/DDBJ databases">
        <authorList>
            <consortium name="ENA_rothamsted_submissions"/>
            <consortium name="culmorum"/>
            <person name="King R."/>
        </authorList>
    </citation>
    <scope>NUCLEOTIDE SEQUENCE</scope>
</reference>
<dbReference type="InterPro" id="IPR052240">
    <property type="entry name" value="SAP_domain_ribonucleoprotein"/>
</dbReference>
<feature type="compositionally biased region" description="Low complexity" evidence="3">
    <location>
        <begin position="75"/>
        <end position="92"/>
    </location>
</feature>
<dbReference type="PANTHER" id="PTHR46551">
    <property type="entry name" value="SAP DOMAIN-CONTAINING RIBONUCLEOPROTEIN"/>
    <property type="match status" value="1"/>
</dbReference>
<evidence type="ECO:0000256" key="2">
    <source>
        <dbReference type="ARBA" id="ARBA00046328"/>
    </source>
</evidence>
<dbReference type="GO" id="GO:0005634">
    <property type="term" value="C:nucleus"/>
    <property type="evidence" value="ECO:0007669"/>
    <property type="project" value="TreeGrafter"/>
</dbReference>
<dbReference type="InterPro" id="IPR003034">
    <property type="entry name" value="SAP_dom"/>
</dbReference>
<evidence type="ECO:0000259" key="4">
    <source>
        <dbReference type="PROSITE" id="PS50800"/>
    </source>
</evidence>
<protein>
    <recommendedName>
        <fullName evidence="4">SAP domain-containing protein</fullName>
    </recommendedName>
</protein>
<feature type="region of interest" description="Disordered" evidence="3">
    <location>
        <begin position="220"/>
        <end position="241"/>
    </location>
</feature>
<dbReference type="Pfam" id="PF02037">
    <property type="entry name" value="SAP"/>
    <property type="match status" value="1"/>
</dbReference>
<evidence type="ECO:0000256" key="1">
    <source>
        <dbReference type="ARBA" id="ARBA00022553"/>
    </source>
</evidence>
<feature type="compositionally biased region" description="Basic and acidic residues" evidence="3">
    <location>
        <begin position="61"/>
        <end position="74"/>
    </location>
</feature>
<comment type="similarity">
    <text evidence="2">Belongs to the SAP domain-containing ribonucleoprotein family.</text>
</comment>
<dbReference type="AlphaFoldDB" id="A0A9N9WUG5"/>
<reference evidence="5" key="1">
    <citation type="submission" date="2022-01" db="EMBL/GenBank/DDBJ databases">
        <authorList>
            <person name="King R."/>
        </authorList>
    </citation>
    <scope>NUCLEOTIDE SEQUENCE</scope>
</reference>
<dbReference type="SUPFAM" id="SSF68906">
    <property type="entry name" value="SAP domain"/>
    <property type="match status" value="1"/>
</dbReference>
<evidence type="ECO:0000256" key="3">
    <source>
        <dbReference type="SAM" id="MobiDB-lite"/>
    </source>
</evidence>
<keyword evidence="1" id="KW-0597">Phosphoprotein</keyword>
<evidence type="ECO:0000313" key="5">
    <source>
        <dbReference type="EMBL" id="CAG9805796.1"/>
    </source>
</evidence>
<dbReference type="SMART" id="SM00513">
    <property type="entry name" value="SAP"/>
    <property type="match status" value="1"/>
</dbReference>
<dbReference type="OrthoDB" id="5837849at2759"/>
<dbReference type="InterPro" id="IPR036361">
    <property type="entry name" value="SAP_dom_sf"/>
</dbReference>
<evidence type="ECO:0000313" key="6">
    <source>
        <dbReference type="Proteomes" id="UP001153620"/>
    </source>
</evidence>
<sequence>MDQELSKMKVSELREALKTKGLNTTGNKQELIDRLTAANSDLSIDPKFEDELLNDDDLESEEKSLLDSTHDLLKSPDSSKSSTPESAPAPKKISLKRNVCIETPILLEEKTESILSDKNDSSEPDKKIVKITELSAKDRMEMRAKKFGANASVTVDSAPSSIKLDARAIRFGITAPTSSTVSNNSSPEVLKKRAERFGAISSEVKKSELDEKLNKRKERFGSEGKVTITAPGKTSDEYAEKARQRLERFKTTA</sequence>
<feature type="domain" description="SAP" evidence="4">
    <location>
        <begin position="5"/>
        <end position="39"/>
    </location>
</feature>
<dbReference type="Proteomes" id="UP001153620">
    <property type="component" value="Chromosome 2"/>
</dbReference>
<feature type="region of interest" description="Disordered" evidence="3">
    <location>
        <begin position="43"/>
        <end position="94"/>
    </location>
</feature>
<dbReference type="PANTHER" id="PTHR46551:SF1">
    <property type="entry name" value="SAP DOMAIN-CONTAINING RIBONUCLEOPROTEIN"/>
    <property type="match status" value="1"/>
</dbReference>